<gene>
    <name evidence="3" type="ORF">EPI10_000025</name>
</gene>
<keyword evidence="2" id="KW-0560">Oxidoreductase</keyword>
<sequence>MTMPAQVIPDKTLQGLHVLGRENNSSPHPRRLEGKIAIVTGGARGIGEATVRLFARHGAKVVIADVEDTLGTALANSLSPCVTFVHCDVSLEEDIENLISSTVSRYGRLDILFNNAGVLGNQKKHKSIVDFDVDEFDNIMRVNVRGMALGIKHAARAMIPRGDGCIISTASVAGVMGGLGPHAYTASKHAIVGLTKNAACELGRFGIRVNCISPFGVATPMLVNAWRSHDDEEEETGFNFGIPCQQETEKTEEFVRGLANLKGPTLRAKDIAEAALYLAGDESKYVSGHNLVVDGGVTTSRNCVGLESTHFLKLLVKAGGKGCIVTGGAKGRGQETVRLFARYGATVEIADVDMAGAALADSLLPNSATFVHCDVSLEEDIENLVDATILCYGRIVMFFNNDGVGGDDTNHKSIVDLDVDELKRVMQVNVRGVALGIKHAARVMIPRGGGGCIISRTSVAPHAYAASMHATVGLTKNTACELGRYGIRVNSISPLVFHELIEQCMNSGSPGSADMAALYLASGEAKYVSGHNLVLDGGFSN</sequence>
<dbReference type="GO" id="GO:0016616">
    <property type="term" value="F:oxidoreductase activity, acting on the CH-OH group of donors, NAD or NADP as acceptor"/>
    <property type="evidence" value="ECO:0007669"/>
    <property type="project" value="InterPro"/>
</dbReference>
<dbReference type="Gene3D" id="3.40.50.720">
    <property type="entry name" value="NAD(P)-binding Rossmann-like Domain"/>
    <property type="match status" value="2"/>
</dbReference>
<dbReference type="InterPro" id="IPR002347">
    <property type="entry name" value="SDR_fam"/>
</dbReference>
<evidence type="ECO:0000256" key="2">
    <source>
        <dbReference type="ARBA" id="ARBA00023002"/>
    </source>
</evidence>
<protein>
    <submittedName>
        <fullName evidence="3">Short-chain dehydrogenase reductase 2a-like</fullName>
    </submittedName>
</protein>
<reference evidence="4" key="1">
    <citation type="journal article" date="2019" name="Plant Biotechnol. J.">
        <title>Genome sequencing of the Australian wild diploid species Gossypium australe highlights disease resistance and delayed gland morphogenesis.</title>
        <authorList>
            <person name="Cai Y."/>
            <person name="Cai X."/>
            <person name="Wang Q."/>
            <person name="Wang P."/>
            <person name="Zhang Y."/>
            <person name="Cai C."/>
            <person name="Xu Y."/>
            <person name="Wang K."/>
            <person name="Zhou Z."/>
            <person name="Wang C."/>
            <person name="Geng S."/>
            <person name="Li B."/>
            <person name="Dong Q."/>
            <person name="Hou Y."/>
            <person name="Wang H."/>
            <person name="Ai P."/>
            <person name="Liu Z."/>
            <person name="Yi F."/>
            <person name="Sun M."/>
            <person name="An G."/>
            <person name="Cheng J."/>
            <person name="Zhang Y."/>
            <person name="Shi Q."/>
            <person name="Xie Y."/>
            <person name="Shi X."/>
            <person name="Chang Y."/>
            <person name="Huang F."/>
            <person name="Chen Y."/>
            <person name="Hong S."/>
            <person name="Mi L."/>
            <person name="Sun Q."/>
            <person name="Zhang L."/>
            <person name="Zhou B."/>
            <person name="Peng R."/>
            <person name="Zhang X."/>
            <person name="Liu F."/>
        </authorList>
    </citation>
    <scope>NUCLEOTIDE SEQUENCE [LARGE SCALE GENOMIC DNA]</scope>
    <source>
        <strain evidence="4">cv. PA1801</strain>
    </source>
</reference>
<dbReference type="EMBL" id="SMMG02000007">
    <property type="protein sequence ID" value="KAA3464799.1"/>
    <property type="molecule type" value="Genomic_DNA"/>
</dbReference>
<evidence type="ECO:0000313" key="4">
    <source>
        <dbReference type="Proteomes" id="UP000325315"/>
    </source>
</evidence>
<dbReference type="Proteomes" id="UP000325315">
    <property type="component" value="Unassembled WGS sequence"/>
</dbReference>
<comment type="similarity">
    <text evidence="1">Belongs to the short-chain dehydrogenases/reductases (SDR) family.</text>
</comment>
<dbReference type="PANTHER" id="PTHR43180:SF41">
    <property type="entry name" value="SHORT-CHAIN DEHYDROGENASE REDUCTASE 2A"/>
    <property type="match status" value="1"/>
</dbReference>
<organism evidence="3 4">
    <name type="scientific">Gossypium australe</name>
    <dbReference type="NCBI Taxonomy" id="47621"/>
    <lineage>
        <taxon>Eukaryota</taxon>
        <taxon>Viridiplantae</taxon>
        <taxon>Streptophyta</taxon>
        <taxon>Embryophyta</taxon>
        <taxon>Tracheophyta</taxon>
        <taxon>Spermatophyta</taxon>
        <taxon>Magnoliopsida</taxon>
        <taxon>eudicotyledons</taxon>
        <taxon>Gunneridae</taxon>
        <taxon>Pentapetalae</taxon>
        <taxon>rosids</taxon>
        <taxon>malvids</taxon>
        <taxon>Malvales</taxon>
        <taxon>Malvaceae</taxon>
        <taxon>Malvoideae</taxon>
        <taxon>Gossypium</taxon>
    </lineage>
</organism>
<name>A0A5B6V6D7_9ROSI</name>
<evidence type="ECO:0000256" key="1">
    <source>
        <dbReference type="ARBA" id="ARBA00006484"/>
    </source>
</evidence>
<evidence type="ECO:0000313" key="3">
    <source>
        <dbReference type="EMBL" id="KAA3464799.1"/>
    </source>
</evidence>
<dbReference type="InterPro" id="IPR036291">
    <property type="entry name" value="NAD(P)-bd_dom_sf"/>
</dbReference>
<proteinExistence type="inferred from homology"/>
<dbReference type="OrthoDB" id="294295at2759"/>
<keyword evidence="4" id="KW-1185">Reference proteome</keyword>
<dbReference type="Pfam" id="PF13561">
    <property type="entry name" value="adh_short_C2"/>
    <property type="match status" value="2"/>
</dbReference>
<dbReference type="FunFam" id="3.40.50.720:FF:000084">
    <property type="entry name" value="Short-chain dehydrogenase reductase"/>
    <property type="match status" value="2"/>
</dbReference>
<accession>A0A5B6V6D7</accession>
<dbReference type="AlphaFoldDB" id="A0A5B6V6D7"/>
<dbReference type="PRINTS" id="PR00080">
    <property type="entry name" value="SDRFAMILY"/>
</dbReference>
<dbReference type="PANTHER" id="PTHR43180">
    <property type="entry name" value="3-OXOACYL-(ACYL-CARRIER-PROTEIN) REDUCTASE (AFU_ORTHOLOGUE AFUA_6G11210)"/>
    <property type="match status" value="1"/>
</dbReference>
<dbReference type="CDD" id="cd05326">
    <property type="entry name" value="secoisolariciresinol-DH_like_SDR_c"/>
    <property type="match status" value="1"/>
</dbReference>
<dbReference type="SUPFAM" id="SSF51735">
    <property type="entry name" value="NAD(P)-binding Rossmann-fold domains"/>
    <property type="match status" value="2"/>
</dbReference>
<comment type="caution">
    <text evidence="3">The sequence shown here is derived from an EMBL/GenBank/DDBJ whole genome shotgun (WGS) entry which is preliminary data.</text>
</comment>
<dbReference type="Pfam" id="PF00106">
    <property type="entry name" value="adh_short"/>
    <property type="match status" value="1"/>
</dbReference>
<dbReference type="PRINTS" id="PR00081">
    <property type="entry name" value="GDHRDH"/>
</dbReference>
<dbReference type="InterPro" id="IPR045309">
    <property type="entry name" value="ABA2-like"/>
</dbReference>